<sequence>MAEARKETETINFGAIDELLAKTGAKPRDIGTLVVKYSSLFNPTPSLSSAI</sequence>
<dbReference type="EMBL" id="AWWV01014888">
    <property type="protein sequence ID" value="OMO54698.1"/>
    <property type="molecule type" value="Genomic_DNA"/>
</dbReference>
<name>A0A1R3G9B9_COCAP</name>
<comment type="caution">
    <text evidence="4">The sequence shown here is derived from an EMBL/GenBank/DDBJ whole genome shotgun (WGS) entry which is preliminary data.</text>
</comment>
<reference evidence="4 5" key="1">
    <citation type="submission" date="2013-09" db="EMBL/GenBank/DDBJ databases">
        <title>Corchorus capsularis genome sequencing.</title>
        <authorList>
            <person name="Alam M."/>
            <person name="Haque M.S."/>
            <person name="Islam M.S."/>
            <person name="Emdad E.M."/>
            <person name="Islam M.M."/>
            <person name="Ahmed B."/>
            <person name="Halim A."/>
            <person name="Hossen Q.M.M."/>
            <person name="Hossain M.Z."/>
            <person name="Ahmed R."/>
            <person name="Khan M.M."/>
            <person name="Islam R."/>
            <person name="Rashid M.M."/>
            <person name="Khan S.A."/>
            <person name="Rahman M.S."/>
            <person name="Alam M."/>
        </authorList>
    </citation>
    <scope>NUCLEOTIDE SEQUENCE [LARGE SCALE GENOMIC DNA]</scope>
    <source>
        <strain evidence="5">cv. CVL-1</strain>
        <tissue evidence="4">Whole seedling</tissue>
    </source>
</reference>
<evidence type="ECO:0000313" key="5">
    <source>
        <dbReference type="Proteomes" id="UP000188268"/>
    </source>
</evidence>
<gene>
    <name evidence="4" type="ORF">CCACVL1_27638</name>
</gene>
<protein>
    <submittedName>
        <fullName evidence="4">FAE1/Type III polyketide synthase-like protein</fullName>
    </submittedName>
</protein>
<comment type="catalytic activity">
    <reaction evidence="2">
        <text>a very-long-chain acyl-CoA + malonyl-CoA + H(+) = a very-long-chain 3-oxoacyl-CoA + CO2 + CoA</text>
        <dbReference type="Rhea" id="RHEA:32727"/>
        <dbReference type="ChEBI" id="CHEBI:15378"/>
        <dbReference type="ChEBI" id="CHEBI:16526"/>
        <dbReference type="ChEBI" id="CHEBI:57287"/>
        <dbReference type="ChEBI" id="CHEBI:57384"/>
        <dbReference type="ChEBI" id="CHEBI:90725"/>
        <dbReference type="ChEBI" id="CHEBI:90736"/>
        <dbReference type="EC" id="2.3.1.199"/>
    </reaction>
</comment>
<accession>A0A1R3G9B9</accession>
<evidence type="ECO:0000256" key="1">
    <source>
        <dbReference type="ARBA" id="ARBA00023315"/>
    </source>
</evidence>
<dbReference type="GO" id="GO:0006633">
    <property type="term" value="P:fatty acid biosynthetic process"/>
    <property type="evidence" value="ECO:0007669"/>
    <property type="project" value="InterPro"/>
</dbReference>
<evidence type="ECO:0000313" key="4">
    <source>
        <dbReference type="EMBL" id="OMO54698.1"/>
    </source>
</evidence>
<dbReference type="InterPro" id="IPR016039">
    <property type="entry name" value="Thiolase-like"/>
</dbReference>
<dbReference type="AlphaFoldDB" id="A0A1R3G9B9"/>
<dbReference type="GO" id="GO:0016020">
    <property type="term" value="C:membrane"/>
    <property type="evidence" value="ECO:0007669"/>
    <property type="project" value="InterPro"/>
</dbReference>
<keyword evidence="1" id="KW-0012">Acyltransferase</keyword>
<evidence type="ECO:0000256" key="2">
    <source>
        <dbReference type="ARBA" id="ARBA00047375"/>
    </source>
</evidence>
<dbReference type="Pfam" id="PF08392">
    <property type="entry name" value="FAE1_CUT1_RppA"/>
    <property type="match status" value="1"/>
</dbReference>
<feature type="domain" description="FAE" evidence="3">
    <location>
        <begin position="1"/>
        <end position="51"/>
    </location>
</feature>
<dbReference type="PANTHER" id="PTHR31561">
    <property type="entry name" value="3-KETOACYL-COA SYNTHASE"/>
    <property type="match status" value="1"/>
</dbReference>
<keyword evidence="1" id="KW-0808">Transferase</keyword>
<evidence type="ECO:0000259" key="3">
    <source>
        <dbReference type="Pfam" id="PF08392"/>
    </source>
</evidence>
<dbReference type="InterPro" id="IPR012392">
    <property type="entry name" value="3-ktacl-CoA_syn"/>
</dbReference>
<dbReference type="GO" id="GO:0009922">
    <property type="term" value="F:fatty acid elongase activity"/>
    <property type="evidence" value="ECO:0007669"/>
    <property type="project" value="UniProtKB-EC"/>
</dbReference>
<dbReference type="Gramene" id="OMO54698">
    <property type="protein sequence ID" value="OMO54698"/>
    <property type="gene ID" value="CCACVL1_27638"/>
</dbReference>
<organism evidence="4 5">
    <name type="scientific">Corchorus capsularis</name>
    <name type="common">Jute</name>
    <dbReference type="NCBI Taxonomy" id="210143"/>
    <lineage>
        <taxon>Eukaryota</taxon>
        <taxon>Viridiplantae</taxon>
        <taxon>Streptophyta</taxon>
        <taxon>Embryophyta</taxon>
        <taxon>Tracheophyta</taxon>
        <taxon>Spermatophyta</taxon>
        <taxon>Magnoliopsida</taxon>
        <taxon>eudicotyledons</taxon>
        <taxon>Gunneridae</taxon>
        <taxon>Pentapetalae</taxon>
        <taxon>rosids</taxon>
        <taxon>malvids</taxon>
        <taxon>Malvales</taxon>
        <taxon>Malvaceae</taxon>
        <taxon>Grewioideae</taxon>
        <taxon>Apeibeae</taxon>
        <taxon>Corchorus</taxon>
    </lineage>
</organism>
<keyword evidence="5" id="KW-1185">Reference proteome</keyword>
<dbReference type="InterPro" id="IPR013601">
    <property type="entry name" value="FAE1_typ3_polyketide_synth"/>
</dbReference>
<proteinExistence type="predicted"/>
<dbReference type="SUPFAM" id="SSF53901">
    <property type="entry name" value="Thiolase-like"/>
    <property type="match status" value="1"/>
</dbReference>
<dbReference type="STRING" id="210143.A0A1R3G9B9"/>
<dbReference type="OrthoDB" id="1929806at2759"/>
<dbReference type="Proteomes" id="UP000188268">
    <property type="component" value="Unassembled WGS sequence"/>
</dbReference>